<dbReference type="GO" id="GO:0003955">
    <property type="term" value="F:NAD(P)H dehydrogenase (quinone) activity"/>
    <property type="evidence" value="ECO:0007669"/>
    <property type="project" value="TreeGrafter"/>
</dbReference>
<sequence length="409" mass="45354">MNKPKILILGAGYGGMISATKIPKHLGANDASITLVNKHNYHYQATWLHEPAAGTLPADRARMLIKDVIDTNRVNFIEDTVTLIKKDENKVVLEKTGEVDYDYLIVALGFESATFGIKGLKERALTIEDLNSVRQIREHIEYQFSRYHNMETKEDHILNIVVGGGGFTGVEFLGELANRIPELCREYDIDRQQVRVVNVEGSPTILPMFDKDLVAYAIQRLEEKGVEFKCGHVIKECQEDGVIIGRRDSEETEKIKAGTIVWTGGVRGNHIVEDSGFEVVRGRVTVTEDLRVPGYDNIFIIGDCANVPNPETERPYPTTAQITIQEATYLSKNIKKALNGEPVEPFIFNDMGTVASLGHGDAIGIIFGKTKLKGTSAAAMKKIIDDRYLLKLGGVGLMLKKGKLNLLSK</sequence>
<evidence type="ECO:0000313" key="7">
    <source>
        <dbReference type="EMBL" id="GGE48617.1"/>
    </source>
</evidence>
<evidence type="ECO:0000256" key="4">
    <source>
        <dbReference type="ARBA" id="ARBA00022827"/>
    </source>
</evidence>
<evidence type="ECO:0000313" key="8">
    <source>
        <dbReference type="Proteomes" id="UP000628775"/>
    </source>
</evidence>
<dbReference type="InterPro" id="IPR036188">
    <property type="entry name" value="FAD/NAD-bd_sf"/>
</dbReference>
<evidence type="ECO:0000256" key="5">
    <source>
        <dbReference type="ARBA" id="ARBA00023002"/>
    </source>
</evidence>
<dbReference type="PANTHER" id="PTHR42913">
    <property type="entry name" value="APOPTOSIS-INDUCING FACTOR 1"/>
    <property type="match status" value="1"/>
</dbReference>
<dbReference type="SUPFAM" id="SSF51905">
    <property type="entry name" value="FAD/NAD(P)-binding domain"/>
    <property type="match status" value="1"/>
</dbReference>
<dbReference type="Proteomes" id="UP000628775">
    <property type="component" value="Unassembled WGS sequence"/>
</dbReference>
<dbReference type="GO" id="GO:0019646">
    <property type="term" value="P:aerobic electron transport chain"/>
    <property type="evidence" value="ECO:0007669"/>
    <property type="project" value="TreeGrafter"/>
</dbReference>
<dbReference type="RefSeq" id="WP_188695734.1">
    <property type="nucleotide sequence ID" value="NZ_BMIR01000015.1"/>
</dbReference>
<organism evidence="7 8">
    <name type="scientific">Pullulanibacillus camelliae</name>
    <dbReference type="NCBI Taxonomy" id="1707096"/>
    <lineage>
        <taxon>Bacteria</taxon>
        <taxon>Bacillati</taxon>
        <taxon>Bacillota</taxon>
        <taxon>Bacilli</taxon>
        <taxon>Bacillales</taxon>
        <taxon>Sporolactobacillaceae</taxon>
        <taxon>Pullulanibacillus</taxon>
    </lineage>
</organism>
<accession>A0A8J2YK53</accession>
<reference evidence="7" key="1">
    <citation type="journal article" date="2014" name="Int. J. Syst. Evol. Microbiol.">
        <title>Complete genome sequence of Corynebacterium casei LMG S-19264T (=DSM 44701T), isolated from a smear-ripened cheese.</title>
        <authorList>
            <consortium name="US DOE Joint Genome Institute (JGI-PGF)"/>
            <person name="Walter F."/>
            <person name="Albersmeier A."/>
            <person name="Kalinowski J."/>
            <person name="Ruckert C."/>
        </authorList>
    </citation>
    <scope>NUCLEOTIDE SEQUENCE</scope>
    <source>
        <strain evidence="7">CGMCC 1.15371</strain>
    </source>
</reference>
<dbReference type="InterPro" id="IPR023753">
    <property type="entry name" value="FAD/NAD-binding_dom"/>
</dbReference>
<evidence type="ECO:0000256" key="3">
    <source>
        <dbReference type="ARBA" id="ARBA00022630"/>
    </source>
</evidence>
<dbReference type="PRINTS" id="PR00368">
    <property type="entry name" value="FADPNR"/>
</dbReference>
<evidence type="ECO:0000259" key="6">
    <source>
        <dbReference type="Pfam" id="PF07992"/>
    </source>
</evidence>
<comment type="caution">
    <text evidence="7">The sequence shown here is derived from an EMBL/GenBank/DDBJ whole genome shotgun (WGS) entry which is preliminary data.</text>
</comment>
<dbReference type="PRINTS" id="PR00411">
    <property type="entry name" value="PNDRDTASEI"/>
</dbReference>
<proteinExistence type="inferred from homology"/>
<protein>
    <submittedName>
        <fullName evidence="7">NADH dehydrogenase-like protein YumB</fullName>
    </submittedName>
</protein>
<name>A0A8J2YK53_9BACL</name>
<dbReference type="Pfam" id="PF07992">
    <property type="entry name" value="Pyr_redox_2"/>
    <property type="match status" value="1"/>
</dbReference>
<keyword evidence="4" id="KW-0274">FAD</keyword>
<comment type="cofactor">
    <cofactor evidence="1">
        <name>FAD</name>
        <dbReference type="ChEBI" id="CHEBI:57692"/>
    </cofactor>
</comment>
<dbReference type="Gene3D" id="3.50.50.100">
    <property type="match status" value="1"/>
</dbReference>
<gene>
    <name evidence="7" type="primary">yumB</name>
    <name evidence="7" type="ORF">GCM10011391_29300</name>
</gene>
<evidence type="ECO:0000256" key="1">
    <source>
        <dbReference type="ARBA" id="ARBA00001974"/>
    </source>
</evidence>
<evidence type="ECO:0000256" key="2">
    <source>
        <dbReference type="ARBA" id="ARBA00005272"/>
    </source>
</evidence>
<comment type="similarity">
    <text evidence="2">Belongs to the NADH dehydrogenase family.</text>
</comment>
<keyword evidence="5" id="KW-0560">Oxidoreductase</keyword>
<dbReference type="EMBL" id="BMIR01000015">
    <property type="protein sequence ID" value="GGE48617.1"/>
    <property type="molecule type" value="Genomic_DNA"/>
</dbReference>
<dbReference type="InterPro" id="IPR051169">
    <property type="entry name" value="NADH-Q_oxidoreductase"/>
</dbReference>
<dbReference type="PANTHER" id="PTHR42913:SF3">
    <property type="entry name" value="64 KDA MITOCHONDRIAL NADH DEHYDROGENASE (EUROFUNG)"/>
    <property type="match status" value="1"/>
</dbReference>
<keyword evidence="3" id="KW-0285">Flavoprotein</keyword>
<feature type="domain" description="FAD/NAD(P)-binding" evidence="6">
    <location>
        <begin position="5"/>
        <end position="325"/>
    </location>
</feature>
<dbReference type="AlphaFoldDB" id="A0A8J2YK53"/>
<reference evidence="7" key="2">
    <citation type="submission" date="2020-09" db="EMBL/GenBank/DDBJ databases">
        <authorList>
            <person name="Sun Q."/>
            <person name="Zhou Y."/>
        </authorList>
    </citation>
    <scope>NUCLEOTIDE SEQUENCE</scope>
    <source>
        <strain evidence="7">CGMCC 1.15371</strain>
    </source>
</reference>
<keyword evidence="8" id="KW-1185">Reference proteome</keyword>